<evidence type="ECO:0000313" key="3">
    <source>
        <dbReference type="Proteomes" id="UP000785679"/>
    </source>
</evidence>
<accession>A0A8J8T2I3</accession>
<feature type="transmembrane region" description="Helical" evidence="1">
    <location>
        <begin position="16"/>
        <end position="37"/>
    </location>
</feature>
<name>A0A8J8T2I3_HALGN</name>
<comment type="caution">
    <text evidence="2">The sequence shown here is derived from an EMBL/GenBank/DDBJ whole genome shotgun (WGS) entry which is preliminary data.</text>
</comment>
<keyword evidence="1" id="KW-0812">Transmembrane</keyword>
<keyword evidence="1" id="KW-0472">Membrane</keyword>
<gene>
    <name evidence="2" type="ORF">FGO68_gene10186</name>
</gene>
<reference evidence="2" key="1">
    <citation type="submission" date="2019-06" db="EMBL/GenBank/DDBJ databases">
        <authorList>
            <person name="Zheng W."/>
        </authorList>
    </citation>
    <scope>NUCLEOTIDE SEQUENCE</scope>
    <source>
        <strain evidence="2">QDHG01</strain>
    </source>
</reference>
<protein>
    <submittedName>
        <fullName evidence="2">Uncharacterized protein</fullName>
    </submittedName>
</protein>
<evidence type="ECO:0000313" key="2">
    <source>
        <dbReference type="EMBL" id="TNV79068.1"/>
    </source>
</evidence>
<sequence>MKKDLFWNSDEIQNRTILMCNIYLSLFTIAIAALLFFQNNEPHTIILFDYRSQDAGTLGNLDFSTRHGRLQGRNLLVRF</sequence>
<dbReference type="EMBL" id="RRYP01009442">
    <property type="protein sequence ID" value="TNV79068.1"/>
    <property type="molecule type" value="Genomic_DNA"/>
</dbReference>
<proteinExistence type="predicted"/>
<dbReference type="AlphaFoldDB" id="A0A8J8T2I3"/>
<dbReference type="Proteomes" id="UP000785679">
    <property type="component" value="Unassembled WGS sequence"/>
</dbReference>
<keyword evidence="3" id="KW-1185">Reference proteome</keyword>
<evidence type="ECO:0000256" key="1">
    <source>
        <dbReference type="SAM" id="Phobius"/>
    </source>
</evidence>
<organism evidence="2 3">
    <name type="scientific">Halteria grandinella</name>
    <dbReference type="NCBI Taxonomy" id="5974"/>
    <lineage>
        <taxon>Eukaryota</taxon>
        <taxon>Sar</taxon>
        <taxon>Alveolata</taxon>
        <taxon>Ciliophora</taxon>
        <taxon>Intramacronucleata</taxon>
        <taxon>Spirotrichea</taxon>
        <taxon>Stichotrichia</taxon>
        <taxon>Sporadotrichida</taxon>
        <taxon>Halteriidae</taxon>
        <taxon>Halteria</taxon>
    </lineage>
</organism>
<keyword evidence="1" id="KW-1133">Transmembrane helix</keyword>